<comment type="caution">
    <text evidence="1">The sequence shown here is derived from an EMBL/GenBank/DDBJ whole genome shotgun (WGS) entry which is preliminary data.</text>
</comment>
<dbReference type="PATRIC" id="fig|92835.4.peg.1136"/>
<dbReference type="OrthoDB" id="4790882at2"/>
<proteinExistence type="predicted"/>
<accession>A0A0M2H892</accession>
<evidence type="ECO:0000313" key="1">
    <source>
        <dbReference type="EMBL" id="KJL42616.1"/>
    </source>
</evidence>
<gene>
    <name evidence="1" type="ORF">RS81_01117</name>
</gene>
<name>A0A0M2H892_9MICO</name>
<evidence type="ECO:0008006" key="3">
    <source>
        <dbReference type="Google" id="ProtNLM"/>
    </source>
</evidence>
<dbReference type="EMBL" id="JYIZ01000041">
    <property type="protein sequence ID" value="KJL42616.1"/>
    <property type="molecule type" value="Genomic_DNA"/>
</dbReference>
<reference evidence="1 2" key="1">
    <citation type="submission" date="2015-02" db="EMBL/GenBank/DDBJ databases">
        <title>Draft genome sequences of ten Microbacterium spp. with emphasis on heavy metal contaminated environments.</title>
        <authorList>
            <person name="Corretto E."/>
        </authorList>
    </citation>
    <scope>NUCLEOTIDE SEQUENCE [LARGE SCALE GENOMIC DNA]</scope>
    <source>
        <strain evidence="1 2">DSM 12510</strain>
    </source>
</reference>
<dbReference type="RefSeq" id="WP_045275078.1">
    <property type="nucleotide sequence ID" value="NZ_BAAAUP010000003.1"/>
</dbReference>
<keyword evidence="2" id="KW-1185">Reference proteome</keyword>
<dbReference type="Proteomes" id="UP000033956">
    <property type="component" value="Unassembled WGS sequence"/>
</dbReference>
<evidence type="ECO:0000313" key="2">
    <source>
        <dbReference type="Proteomes" id="UP000033956"/>
    </source>
</evidence>
<organism evidence="1 2">
    <name type="scientific">Microbacterium terrae</name>
    <dbReference type="NCBI Taxonomy" id="69369"/>
    <lineage>
        <taxon>Bacteria</taxon>
        <taxon>Bacillati</taxon>
        <taxon>Actinomycetota</taxon>
        <taxon>Actinomycetes</taxon>
        <taxon>Micrococcales</taxon>
        <taxon>Microbacteriaceae</taxon>
        <taxon>Microbacterium</taxon>
    </lineage>
</organism>
<protein>
    <recommendedName>
        <fullName evidence="3">Alpha/beta hydrolase family protein</fullName>
    </recommendedName>
</protein>
<dbReference type="SUPFAM" id="SSF53474">
    <property type="entry name" value="alpha/beta-Hydrolases"/>
    <property type="match status" value="1"/>
</dbReference>
<sequence>MSLEIRGGGAVSVDTATLRATAARFLDVRDELEAIAQRLGAVQNMLFEARATAWEAANDAAVLGRRIADECIAAAEIAEALREAAAIYELVEVNAAHHAAVLAGDRAAAALAEARRSEVLAAYPDADLPARLADFERQVLVPGEIVRQATEAGFNIGDNFSGPLGAAYGGVGAGGAALAFGMLANLDGRGRLTRDARLTPRQAPVTVARVSTAPAAAPRSLAAAVARMPTGDAQVRVERYTMPDGSRRFVLYVAGTRSVAPSTVDPWDGTSNLELYSGVASASYVATQRALDDAGVRPGDVVHAIGHSQGAMITTHLALEGGYDTQTSITLGSPVQADLDDTTLSVDLRHTDDPVVSLAGGGHVGAVGAPGSFIVETVADPAVGLRDAAIPAHQLDSYAVTAADVDASGDPRVAQLQSVFDELGGAVEADAVEYGATRGGDG</sequence>
<dbReference type="STRING" id="92835.RS81_01117"/>
<dbReference type="AlphaFoldDB" id="A0A0M2H892"/>
<dbReference type="InterPro" id="IPR029058">
    <property type="entry name" value="AB_hydrolase_fold"/>
</dbReference>